<dbReference type="InterPro" id="IPR037523">
    <property type="entry name" value="VOC_core"/>
</dbReference>
<dbReference type="SUPFAM" id="SSF54593">
    <property type="entry name" value="Glyoxalase/Bleomycin resistance protein/Dihydroxybiphenyl dioxygenase"/>
    <property type="match status" value="1"/>
</dbReference>
<dbReference type="EMBL" id="ABEU02000002">
    <property type="status" value="NOT_ANNOTATED_CDS"/>
    <property type="molecule type" value="Genomic_DNA"/>
</dbReference>
<dbReference type="Gramene" id="Pp3c2_12430V3.2">
    <property type="protein sequence ID" value="PAC:32937381.CDS.1"/>
    <property type="gene ID" value="Pp3c2_12430"/>
</dbReference>
<sequence length="152" mass="16954">MATNARAEWKPEQQSSTVSVYMVSGAAHKAIDFMTNVFNAQVVCKMMSDDNTSVRHASLRIDDTTVMISDGCKDYPPFPVWMHIYVEDVDKTYELALSKGAESVHGPRDEFYGDRVSTVKDPAGNTWWIATHKFTPKCLPSGNKECKVDATV</sequence>
<evidence type="ECO:0000259" key="1">
    <source>
        <dbReference type="PROSITE" id="PS51819"/>
    </source>
</evidence>
<proteinExistence type="predicted"/>
<dbReference type="HOGENOM" id="CLU_046006_11_0_1"/>
<name>A9T8D9_PHYPA</name>
<dbReference type="Gene3D" id="3.30.720.120">
    <property type="match status" value="1"/>
</dbReference>
<dbReference type="RefSeq" id="XP_024363646.1">
    <property type="nucleotide sequence ID" value="XM_024507878.1"/>
</dbReference>
<dbReference type="PANTHER" id="PTHR34109:SF1">
    <property type="entry name" value="VOC DOMAIN-CONTAINING PROTEIN"/>
    <property type="match status" value="1"/>
</dbReference>
<accession>A9T8D9</accession>
<dbReference type="InterPro" id="IPR029068">
    <property type="entry name" value="Glyas_Bleomycin-R_OHBP_Dase"/>
</dbReference>
<keyword evidence="3" id="KW-1185">Reference proteome</keyword>
<feature type="domain" description="VOC" evidence="1">
    <location>
        <begin position="16"/>
        <end position="132"/>
    </location>
</feature>
<gene>
    <name evidence="2" type="primary">LOC112276492</name>
</gene>
<organism evidence="2 3">
    <name type="scientific">Physcomitrium patens</name>
    <name type="common">Spreading-leaved earth moss</name>
    <name type="synonym">Physcomitrella patens</name>
    <dbReference type="NCBI Taxonomy" id="3218"/>
    <lineage>
        <taxon>Eukaryota</taxon>
        <taxon>Viridiplantae</taxon>
        <taxon>Streptophyta</taxon>
        <taxon>Embryophyta</taxon>
        <taxon>Bryophyta</taxon>
        <taxon>Bryophytina</taxon>
        <taxon>Bryopsida</taxon>
        <taxon>Funariidae</taxon>
        <taxon>Funariales</taxon>
        <taxon>Funariaceae</taxon>
        <taxon>Physcomitrium</taxon>
    </lineage>
</organism>
<dbReference type="AlphaFoldDB" id="A9T8D9"/>
<reference evidence="2 3" key="2">
    <citation type="journal article" date="2018" name="Plant J.">
        <title>The Physcomitrella patens chromosome-scale assembly reveals moss genome structure and evolution.</title>
        <authorList>
            <person name="Lang D."/>
            <person name="Ullrich K.K."/>
            <person name="Murat F."/>
            <person name="Fuchs J."/>
            <person name="Jenkins J."/>
            <person name="Haas F.B."/>
            <person name="Piednoel M."/>
            <person name="Gundlach H."/>
            <person name="Van Bel M."/>
            <person name="Meyberg R."/>
            <person name="Vives C."/>
            <person name="Morata J."/>
            <person name="Symeonidi A."/>
            <person name="Hiss M."/>
            <person name="Muchero W."/>
            <person name="Kamisugi Y."/>
            <person name="Saleh O."/>
            <person name="Blanc G."/>
            <person name="Decker E.L."/>
            <person name="van Gessel N."/>
            <person name="Grimwood J."/>
            <person name="Hayes R.D."/>
            <person name="Graham S.W."/>
            <person name="Gunter L.E."/>
            <person name="McDaniel S.F."/>
            <person name="Hoernstein S.N.W."/>
            <person name="Larsson A."/>
            <person name="Li F.W."/>
            <person name="Perroud P.F."/>
            <person name="Phillips J."/>
            <person name="Ranjan P."/>
            <person name="Rokshar D.S."/>
            <person name="Rothfels C.J."/>
            <person name="Schneider L."/>
            <person name="Shu S."/>
            <person name="Stevenson D.W."/>
            <person name="Thummler F."/>
            <person name="Tillich M."/>
            <person name="Villarreal Aguilar J.C."/>
            <person name="Widiez T."/>
            <person name="Wong G.K."/>
            <person name="Wymore A."/>
            <person name="Zhang Y."/>
            <person name="Zimmer A.D."/>
            <person name="Quatrano R.S."/>
            <person name="Mayer K.F.X."/>
            <person name="Goodstein D."/>
            <person name="Casacuberta J.M."/>
            <person name="Vandepoele K."/>
            <person name="Reski R."/>
            <person name="Cuming A.C."/>
            <person name="Tuskan G.A."/>
            <person name="Maumus F."/>
            <person name="Salse J."/>
            <person name="Schmutz J."/>
            <person name="Rensing S.A."/>
        </authorList>
    </citation>
    <scope>NUCLEOTIDE SEQUENCE [LARGE SCALE GENOMIC DNA]</scope>
    <source>
        <strain evidence="2 3">cv. Gransden 2004</strain>
    </source>
</reference>
<dbReference type="GeneID" id="112276492"/>
<dbReference type="InterPro" id="IPR004360">
    <property type="entry name" value="Glyas_Fos-R_dOase_dom"/>
</dbReference>
<dbReference type="EnsemblPlants" id="Pp3c2_12430V3.1">
    <property type="protein sequence ID" value="PAC:32937380.CDS.1"/>
    <property type="gene ID" value="Pp3c2_12430"/>
</dbReference>
<dbReference type="CDD" id="cd07246">
    <property type="entry name" value="VOC_like"/>
    <property type="match status" value="1"/>
</dbReference>
<dbReference type="EnsemblPlants" id="Pp3c2_12430V3.2">
    <property type="protein sequence ID" value="PAC:32937381.CDS.1"/>
    <property type="gene ID" value="Pp3c2_12430"/>
</dbReference>
<evidence type="ECO:0000313" key="2">
    <source>
        <dbReference type="EnsemblPlants" id="PAC:32937381.CDS.1"/>
    </source>
</evidence>
<reference evidence="2" key="3">
    <citation type="submission" date="2020-12" db="UniProtKB">
        <authorList>
            <consortium name="EnsemblPlants"/>
        </authorList>
    </citation>
    <scope>IDENTIFICATION</scope>
</reference>
<dbReference type="Proteomes" id="UP000006727">
    <property type="component" value="Chromosome 2"/>
</dbReference>
<dbReference type="Gramene" id="Pp3c2_12430V3.1">
    <property type="protein sequence ID" value="PAC:32937380.CDS.1"/>
    <property type="gene ID" value="Pp3c2_12430"/>
</dbReference>
<dbReference type="Gene3D" id="3.30.720.110">
    <property type="match status" value="1"/>
</dbReference>
<evidence type="ECO:0000313" key="3">
    <source>
        <dbReference type="Proteomes" id="UP000006727"/>
    </source>
</evidence>
<dbReference type="PROSITE" id="PS51819">
    <property type="entry name" value="VOC"/>
    <property type="match status" value="1"/>
</dbReference>
<dbReference type="PANTHER" id="PTHR34109">
    <property type="entry name" value="BNAUNNG04460D PROTEIN-RELATED"/>
    <property type="match status" value="1"/>
</dbReference>
<protein>
    <recommendedName>
        <fullName evidence="1">VOC domain-containing protein</fullName>
    </recommendedName>
</protein>
<dbReference type="Pfam" id="PF00903">
    <property type="entry name" value="Glyoxalase"/>
    <property type="match status" value="1"/>
</dbReference>
<reference evidence="2 3" key="1">
    <citation type="journal article" date="2008" name="Science">
        <title>The Physcomitrella genome reveals evolutionary insights into the conquest of land by plants.</title>
        <authorList>
            <person name="Rensing S."/>
            <person name="Lang D."/>
            <person name="Zimmer A."/>
            <person name="Terry A."/>
            <person name="Salamov A."/>
            <person name="Shapiro H."/>
            <person name="Nishiyama T."/>
            <person name="Perroud P.-F."/>
            <person name="Lindquist E."/>
            <person name="Kamisugi Y."/>
            <person name="Tanahashi T."/>
            <person name="Sakakibara K."/>
            <person name="Fujita T."/>
            <person name="Oishi K."/>
            <person name="Shin-I T."/>
            <person name="Kuroki Y."/>
            <person name="Toyoda A."/>
            <person name="Suzuki Y."/>
            <person name="Hashimoto A."/>
            <person name="Yamaguchi K."/>
            <person name="Sugano A."/>
            <person name="Kohara Y."/>
            <person name="Fujiyama A."/>
            <person name="Anterola A."/>
            <person name="Aoki S."/>
            <person name="Ashton N."/>
            <person name="Barbazuk W.B."/>
            <person name="Barker E."/>
            <person name="Bennetzen J."/>
            <person name="Bezanilla M."/>
            <person name="Blankenship R."/>
            <person name="Cho S.H."/>
            <person name="Dutcher S."/>
            <person name="Estelle M."/>
            <person name="Fawcett J.A."/>
            <person name="Gundlach H."/>
            <person name="Hanada K."/>
            <person name="Heyl A."/>
            <person name="Hicks K.A."/>
            <person name="Hugh J."/>
            <person name="Lohr M."/>
            <person name="Mayer K."/>
            <person name="Melkozernov A."/>
            <person name="Murata T."/>
            <person name="Nelson D."/>
            <person name="Pils B."/>
            <person name="Prigge M."/>
            <person name="Reiss B."/>
            <person name="Renner T."/>
            <person name="Rombauts S."/>
            <person name="Rushton P."/>
            <person name="Sanderfoot A."/>
            <person name="Schween G."/>
            <person name="Shiu S.-H."/>
            <person name="Stueber K."/>
            <person name="Theodoulou F.L."/>
            <person name="Tu H."/>
            <person name="Van de Peer Y."/>
            <person name="Verrier P.J."/>
            <person name="Waters E."/>
            <person name="Wood A."/>
            <person name="Yang L."/>
            <person name="Cove D."/>
            <person name="Cuming A."/>
            <person name="Hasebe M."/>
            <person name="Lucas S."/>
            <person name="Mishler D.B."/>
            <person name="Reski R."/>
            <person name="Grigoriev I."/>
            <person name="Quatrano R.S."/>
            <person name="Boore J.L."/>
        </authorList>
    </citation>
    <scope>NUCLEOTIDE SEQUENCE [LARGE SCALE GENOMIC DNA]</scope>
    <source>
        <strain evidence="2 3">cv. Gransden 2004</strain>
    </source>
</reference>